<dbReference type="InterPro" id="IPR050266">
    <property type="entry name" value="AB_hydrolase_sf"/>
</dbReference>
<name>A0A327YWE6_9ACTN</name>
<dbReference type="SUPFAM" id="SSF53474">
    <property type="entry name" value="alpha/beta-Hydrolases"/>
    <property type="match status" value="1"/>
</dbReference>
<evidence type="ECO:0000259" key="1">
    <source>
        <dbReference type="Pfam" id="PF12697"/>
    </source>
</evidence>
<comment type="caution">
    <text evidence="2">The sequence shown here is derived from an EMBL/GenBank/DDBJ whole genome shotgun (WGS) entry which is preliminary data.</text>
</comment>
<protein>
    <submittedName>
        <fullName evidence="2">Pimeloyl-ACP methyl ester carboxylesterase</fullName>
    </submittedName>
</protein>
<evidence type="ECO:0000313" key="3">
    <source>
        <dbReference type="Proteomes" id="UP000249341"/>
    </source>
</evidence>
<gene>
    <name evidence="2" type="ORF">B0I29_13140</name>
</gene>
<organism evidence="2 3">
    <name type="scientific">Actinoplanes lutulentus</name>
    <dbReference type="NCBI Taxonomy" id="1287878"/>
    <lineage>
        <taxon>Bacteria</taxon>
        <taxon>Bacillati</taxon>
        <taxon>Actinomycetota</taxon>
        <taxon>Actinomycetes</taxon>
        <taxon>Micromonosporales</taxon>
        <taxon>Micromonosporaceae</taxon>
        <taxon>Actinoplanes</taxon>
    </lineage>
</organism>
<dbReference type="PANTHER" id="PTHR43798:SF33">
    <property type="entry name" value="HYDROLASE, PUTATIVE (AFU_ORTHOLOGUE AFUA_2G14860)-RELATED"/>
    <property type="match status" value="1"/>
</dbReference>
<reference evidence="2 3" key="1">
    <citation type="submission" date="2018-06" db="EMBL/GenBank/DDBJ databases">
        <title>Genomic Encyclopedia of Type Strains, Phase III (KMG-III): the genomes of soil and plant-associated and newly described type strains.</title>
        <authorList>
            <person name="Whitman W."/>
        </authorList>
    </citation>
    <scope>NUCLEOTIDE SEQUENCE [LARGE SCALE GENOMIC DNA]</scope>
    <source>
        <strain evidence="2 3">CGMCC 4.7090</strain>
    </source>
</reference>
<dbReference type="PANTHER" id="PTHR43798">
    <property type="entry name" value="MONOACYLGLYCEROL LIPASE"/>
    <property type="match status" value="1"/>
</dbReference>
<dbReference type="InterPro" id="IPR029058">
    <property type="entry name" value="AB_hydrolase_fold"/>
</dbReference>
<keyword evidence="3" id="KW-1185">Reference proteome</keyword>
<dbReference type="GO" id="GO:0016020">
    <property type="term" value="C:membrane"/>
    <property type="evidence" value="ECO:0007669"/>
    <property type="project" value="TreeGrafter"/>
</dbReference>
<dbReference type="EMBL" id="QLMJ01000031">
    <property type="protein sequence ID" value="RAK25689.1"/>
    <property type="molecule type" value="Genomic_DNA"/>
</dbReference>
<dbReference type="Proteomes" id="UP000249341">
    <property type="component" value="Unassembled WGS sequence"/>
</dbReference>
<dbReference type="RefSeq" id="WP_111655050.1">
    <property type="nucleotide sequence ID" value="NZ_JACHWI010000008.1"/>
</dbReference>
<sequence length="251" mass="27457">MAIFDELAGTLGGPVGDKPPLVLLHGLTFDRRQWAPLLAELPGRRVLTLDLPGHGQSPSQSTYRMTAVADLVQRAILAAGLESPIIVGHSVGAVIATTFAARHPARGVVNLDQPLLPGDFGTLVRQSEPELRSPAWRTIWDKLLDGMGIDSLPTAAWALVERTSRPRADLLLGYWEEILRGTDAEIEEERRKDLTALADREIGYSWVTTSPPQLGYAEWLRSSLPKLEITVLEGGHFPHLAYPKQVGLILS</sequence>
<accession>A0A327YWE6</accession>
<dbReference type="GO" id="GO:0003824">
    <property type="term" value="F:catalytic activity"/>
    <property type="evidence" value="ECO:0007669"/>
    <property type="project" value="UniProtKB-ARBA"/>
</dbReference>
<dbReference type="Pfam" id="PF12697">
    <property type="entry name" value="Abhydrolase_6"/>
    <property type="match status" value="1"/>
</dbReference>
<dbReference type="InterPro" id="IPR000073">
    <property type="entry name" value="AB_hydrolase_1"/>
</dbReference>
<feature type="domain" description="AB hydrolase-1" evidence="1">
    <location>
        <begin position="21"/>
        <end position="246"/>
    </location>
</feature>
<proteinExistence type="predicted"/>
<dbReference type="Gene3D" id="3.40.50.1820">
    <property type="entry name" value="alpha/beta hydrolase"/>
    <property type="match status" value="1"/>
</dbReference>
<dbReference type="OrthoDB" id="63519at2"/>
<dbReference type="AlphaFoldDB" id="A0A327YWE6"/>
<evidence type="ECO:0000313" key="2">
    <source>
        <dbReference type="EMBL" id="RAK25689.1"/>
    </source>
</evidence>